<dbReference type="Pfam" id="PF14257">
    <property type="entry name" value="DUF4349"/>
    <property type="match status" value="1"/>
</dbReference>
<sequence>MSILFDKIHENLLMKKLLLPLYCLLLINCSKSDKLANHEVKADLMEMVAPPSSSEDKLIPASSAVASPPPPNSISEKTVNENKPNSSQQKTDTISKKIIKNGNMQIQVGDISKAQKQVNEIIKKNKAYIQKEEFRNTDTDESLDITIRVPHQNFDALINSFSDGIGSVLSKNISSDDVTEEYTDVSIKLANKKIYLEKYRDMLKNAATTKDMLEIQENIRELEDEIDVSEGRLRFIDDRVKYSTLNLGLYKEKVRSSATSKIGFGSRFGDSVTEGWNSFVAFFLGVISLWPFFLLIPLVIFLWKKWRGRKKK</sequence>
<evidence type="ECO:0000256" key="2">
    <source>
        <dbReference type="SAM" id="MobiDB-lite"/>
    </source>
</evidence>
<evidence type="ECO:0000256" key="1">
    <source>
        <dbReference type="SAM" id="Coils"/>
    </source>
</evidence>
<feature type="coiled-coil region" evidence="1">
    <location>
        <begin position="196"/>
        <end position="239"/>
    </location>
</feature>
<protein>
    <recommendedName>
        <fullName evidence="4">DUF4349 domain-containing protein</fullName>
    </recommendedName>
</protein>
<reference evidence="6" key="1">
    <citation type="submission" date="2016-10" db="EMBL/GenBank/DDBJ databases">
        <authorList>
            <person name="Varghese N."/>
            <person name="Submissions S."/>
        </authorList>
    </citation>
    <scope>NUCLEOTIDE SEQUENCE [LARGE SCALE GENOMIC DNA]</scope>
    <source>
        <strain evidence="6">DSM 17724</strain>
    </source>
</reference>
<feature type="transmembrane region" description="Helical" evidence="3">
    <location>
        <begin position="279"/>
        <end position="303"/>
    </location>
</feature>
<name>A0A1I0QRW5_9FLAO</name>
<gene>
    <name evidence="5" type="ORF">SAMN05421841_2106</name>
</gene>
<keyword evidence="3" id="KW-0472">Membrane</keyword>
<evidence type="ECO:0000313" key="6">
    <source>
        <dbReference type="Proteomes" id="UP000199469"/>
    </source>
</evidence>
<accession>A0A1I0QRW5</accession>
<feature type="region of interest" description="Disordered" evidence="2">
    <location>
        <begin position="52"/>
        <end position="92"/>
    </location>
</feature>
<dbReference type="EMBL" id="FOIU01000001">
    <property type="protein sequence ID" value="SEW29943.1"/>
    <property type="molecule type" value="Genomic_DNA"/>
</dbReference>
<evidence type="ECO:0000256" key="3">
    <source>
        <dbReference type="SAM" id="Phobius"/>
    </source>
</evidence>
<dbReference type="AlphaFoldDB" id="A0A1I0QRW5"/>
<keyword evidence="3" id="KW-1133">Transmembrane helix</keyword>
<dbReference type="STRING" id="356305.SAMN05421841_2106"/>
<evidence type="ECO:0000259" key="4">
    <source>
        <dbReference type="Pfam" id="PF14257"/>
    </source>
</evidence>
<keyword evidence="1" id="KW-0175">Coiled coil</keyword>
<evidence type="ECO:0000313" key="5">
    <source>
        <dbReference type="EMBL" id="SEW29943.1"/>
    </source>
</evidence>
<proteinExistence type="predicted"/>
<keyword evidence="3" id="KW-0812">Transmembrane</keyword>
<feature type="compositionally biased region" description="Polar residues" evidence="2">
    <location>
        <begin position="81"/>
        <end position="92"/>
    </location>
</feature>
<organism evidence="5 6">
    <name type="scientific">Chryseobacterium wanjuense</name>
    <dbReference type="NCBI Taxonomy" id="356305"/>
    <lineage>
        <taxon>Bacteria</taxon>
        <taxon>Pseudomonadati</taxon>
        <taxon>Bacteroidota</taxon>
        <taxon>Flavobacteriia</taxon>
        <taxon>Flavobacteriales</taxon>
        <taxon>Weeksellaceae</taxon>
        <taxon>Chryseobacterium group</taxon>
        <taxon>Chryseobacterium</taxon>
    </lineage>
</organism>
<feature type="domain" description="DUF4349" evidence="4">
    <location>
        <begin position="96"/>
        <end position="303"/>
    </location>
</feature>
<keyword evidence="6" id="KW-1185">Reference proteome</keyword>
<dbReference type="Proteomes" id="UP000199469">
    <property type="component" value="Unassembled WGS sequence"/>
</dbReference>
<dbReference type="InterPro" id="IPR025645">
    <property type="entry name" value="DUF4349"/>
</dbReference>